<feature type="domain" description="Atg29 N-terminal" evidence="2">
    <location>
        <begin position="8"/>
        <end position="48"/>
    </location>
</feature>
<feature type="region of interest" description="Disordered" evidence="1">
    <location>
        <begin position="106"/>
        <end position="127"/>
    </location>
</feature>
<dbReference type="Gene3D" id="1.10.10.2570">
    <property type="match status" value="1"/>
</dbReference>
<dbReference type="OrthoDB" id="21072at2759"/>
<proteinExistence type="predicted"/>
<feature type="compositionally biased region" description="Low complexity" evidence="1">
    <location>
        <begin position="280"/>
        <end position="335"/>
    </location>
</feature>
<dbReference type="Pfam" id="PF18388">
    <property type="entry name" value="ATG29_N"/>
    <property type="match status" value="1"/>
</dbReference>
<protein>
    <recommendedName>
        <fullName evidence="2">Atg29 N-terminal domain-containing protein</fullName>
    </recommendedName>
</protein>
<dbReference type="InterPro" id="IPR039362">
    <property type="entry name" value="ATG29_sf"/>
</dbReference>
<keyword evidence="4" id="KW-1185">Reference proteome</keyword>
<feature type="compositionally biased region" description="Polar residues" evidence="1">
    <location>
        <begin position="164"/>
        <end position="181"/>
    </location>
</feature>
<evidence type="ECO:0000313" key="4">
    <source>
        <dbReference type="Proteomes" id="UP000717328"/>
    </source>
</evidence>
<dbReference type="InterPro" id="IPR040666">
    <property type="entry name" value="Atg29_N"/>
</dbReference>
<dbReference type="AlphaFoldDB" id="A0A9P7GP48"/>
<reference evidence="3" key="2">
    <citation type="submission" date="2021-10" db="EMBL/GenBank/DDBJ databases">
        <title>Phylogenomics reveals ancestral predisposition of the termite-cultivated fungus Termitomyces towards a domesticated lifestyle.</title>
        <authorList>
            <person name="Auxier B."/>
            <person name="Grum-Grzhimaylo A."/>
            <person name="Cardenas M.E."/>
            <person name="Lodge J.D."/>
            <person name="Laessoe T."/>
            <person name="Pedersen O."/>
            <person name="Smith M.E."/>
            <person name="Kuyper T.W."/>
            <person name="Franco-Molano E.A."/>
            <person name="Baroni T.J."/>
            <person name="Aanen D.K."/>
        </authorList>
    </citation>
    <scope>NUCLEOTIDE SEQUENCE</scope>
    <source>
        <strain evidence="3">D49</strain>
    </source>
</reference>
<feature type="compositionally biased region" description="Low complexity" evidence="1">
    <location>
        <begin position="355"/>
        <end position="364"/>
    </location>
</feature>
<evidence type="ECO:0000313" key="3">
    <source>
        <dbReference type="EMBL" id="KAG5654219.1"/>
    </source>
</evidence>
<sequence length="383" mass="41481">MPTPPSVRVVVRLPWDRPEDPLVNPPPIEWNSEKADILWKVIERSRSTDSGGADCWCWLSIVVKLLFDPMHTGKGLAARLEVPLPYLLYRVNARFQEDIRGLKDIQGALSPSGSQPPPKPFDAGLFIEKSPTLGYNPGRLSNSSRLTPAGRLSTPLGVRARLNSLGNKSPQKKAMSSSVLTLQAHKKPHIPLRPTTPSSSEDTDSEEEAVRKEEDAERDAEEQEALDRKLKQLQAMINNDALGLVSSSRSGDKGKLVERGRPDPLGTSRRSMLGSYRQDALSSRSASHSVSSASSPQGSIPDIPSPSSESQPHSPLPRRLSASKSSSPPTLSPRSALGQRYGPLVDRAMSEHSSHGGSEASSFSDISGNTYSKLPSTPSTDFT</sequence>
<evidence type="ECO:0000259" key="2">
    <source>
        <dbReference type="Pfam" id="PF18388"/>
    </source>
</evidence>
<feature type="region of interest" description="Disordered" evidence="1">
    <location>
        <begin position="162"/>
        <end position="383"/>
    </location>
</feature>
<evidence type="ECO:0000256" key="1">
    <source>
        <dbReference type="SAM" id="MobiDB-lite"/>
    </source>
</evidence>
<organism evidence="3 4">
    <name type="scientific">Sphagnurus paluster</name>
    <dbReference type="NCBI Taxonomy" id="117069"/>
    <lineage>
        <taxon>Eukaryota</taxon>
        <taxon>Fungi</taxon>
        <taxon>Dikarya</taxon>
        <taxon>Basidiomycota</taxon>
        <taxon>Agaricomycotina</taxon>
        <taxon>Agaricomycetes</taxon>
        <taxon>Agaricomycetidae</taxon>
        <taxon>Agaricales</taxon>
        <taxon>Tricholomatineae</taxon>
        <taxon>Lyophyllaceae</taxon>
        <taxon>Sphagnurus</taxon>
    </lineage>
</organism>
<feature type="compositionally biased region" description="Polar residues" evidence="1">
    <location>
        <begin position="365"/>
        <end position="383"/>
    </location>
</feature>
<reference evidence="3" key="1">
    <citation type="submission" date="2021-02" db="EMBL/GenBank/DDBJ databases">
        <authorList>
            <person name="Nieuwenhuis M."/>
            <person name="Van De Peppel L.J.J."/>
        </authorList>
    </citation>
    <scope>NUCLEOTIDE SEQUENCE</scope>
    <source>
        <strain evidence="3">D49</strain>
    </source>
</reference>
<gene>
    <name evidence="3" type="ORF">H0H81_005906</name>
</gene>
<feature type="compositionally biased region" description="Basic and acidic residues" evidence="1">
    <location>
        <begin position="250"/>
        <end position="262"/>
    </location>
</feature>
<dbReference type="Proteomes" id="UP000717328">
    <property type="component" value="Unassembled WGS sequence"/>
</dbReference>
<comment type="caution">
    <text evidence="3">The sequence shown here is derived from an EMBL/GenBank/DDBJ whole genome shotgun (WGS) entry which is preliminary data.</text>
</comment>
<dbReference type="EMBL" id="JABCKI010000015">
    <property type="protein sequence ID" value="KAG5654219.1"/>
    <property type="molecule type" value="Genomic_DNA"/>
</dbReference>
<accession>A0A9P7GP48</accession>
<name>A0A9P7GP48_9AGAR</name>